<feature type="compositionally biased region" description="Basic and acidic residues" evidence="1">
    <location>
        <begin position="150"/>
        <end position="162"/>
    </location>
</feature>
<keyword evidence="3" id="KW-1185">Reference proteome</keyword>
<evidence type="ECO:0000256" key="1">
    <source>
        <dbReference type="SAM" id="MobiDB-lite"/>
    </source>
</evidence>
<feature type="region of interest" description="Disordered" evidence="1">
    <location>
        <begin position="311"/>
        <end position="356"/>
    </location>
</feature>
<sequence>MDDDTLEKLYLLDSVHRLLSPSLPSPPPSPRQSTVLEAPASSFVLSSAAGDSVSSSATARATWTGGARAPAPPPPIGLGFEPSHHSDLLHTHGTLPSKRARLSPSAPPSHSALPPPPTADRARRPSRISFEGTNGLTPDIRATPRIRPPVTHDEPKVGSEDWTKNFSKDRLRKMAAQFRATGRELKHTGDKLARESTANHAVALAYQTDAILLYVFAFWCDDQAAKMCIAQNWQTIFGLVAYVKRAAREAKLGLLEGICTRMESIAVYTLAMYEQKQLNHRGAQLLASGAAASSSTKLPVASSSVIVPPRLNLPPPPPSLPPRPGPPPACGASQDSQSPASAASPPAMVGSGSAPAPAGSSIEVLKQFVKAGSELFRYHRLWDDAAAHFSPDALARSLPSTLELCLQSSIWIDPETFVWPQPRVREEGEEGGLHTWVFAWPVELGKPMMVVHTVAFMRCVLQDGVNRSCVVSFGLAGTATKRAKGGYKATTASSWVKVKPLRAKSAAQIKTRRAPNADSNGR</sequence>
<proteinExistence type="predicted"/>
<feature type="compositionally biased region" description="Pro residues" evidence="1">
    <location>
        <begin position="311"/>
        <end position="329"/>
    </location>
</feature>
<feature type="compositionally biased region" description="Low complexity" evidence="1">
    <location>
        <begin position="331"/>
        <end position="356"/>
    </location>
</feature>
<evidence type="ECO:0000313" key="3">
    <source>
        <dbReference type="Proteomes" id="UP000249464"/>
    </source>
</evidence>
<feature type="compositionally biased region" description="Low complexity" evidence="1">
    <location>
        <begin position="47"/>
        <end position="69"/>
    </location>
</feature>
<dbReference type="Proteomes" id="UP000249464">
    <property type="component" value="Unassembled WGS sequence"/>
</dbReference>
<reference evidence="2 3" key="1">
    <citation type="submission" date="2016-11" db="EMBL/GenBank/DDBJ databases">
        <authorList>
            <person name="Jaros S."/>
            <person name="Januszkiewicz K."/>
            <person name="Wedrychowicz H."/>
        </authorList>
    </citation>
    <scope>NUCLEOTIDE SEQUENCE [LARGE SCALE GENOMIC DNA]</scope>
</reference>
<accession>A0A2X0MSJ8</accession>
<evidence type="ECO:0000313" key="2">
    <source>
        <dbReference type="EMBL" id="SGZ29813.1"/>
    </source>
</evidence>
<feature type="compositionally biased region" description="Low complexity" evidence="1">
    <location>
        <begin position="102"/>
        <end position="112"/>
    </location>
</feature>
<organism evidence="2 3">
    <name type="scientific">Microbotryum silenes-dioicae</name>
    <dbReference type="NCBI Taxonomy" id="796604"/>
    <lineage>
        <taxon>Eukaryota</taxon>
        <taxon>Fungi</taxon>
        <taxon>Dikarya</taxon>
        <taxon>Basidiomycota</taxon>
        <taxon>Pucciniomycotina</taxon>
        <taxon>Microbotryomycetes</taxon>
        <taxon>Microbotryales</taxon>
        <taxon>Microbotryaceae</taxon>
        <taxon>Microbotryum</taxon>
    </lineage>
</organism>
<dbReference type="STRING" id="796604.A0A2X0MSJ8"/>
<feature type="region of interest" description="Disordered" evidence="1">
    <location>
        <begin position="47"/>
        <end position="162"/>
    </location>
</feature>
<name>A0A2X0MSJ8_9BASI</name>
<dbReference type="AlphaFoldDB" id="A0A2X0MSJ8"/>
<protein>
    <submittedName>
        <fullName evidence="2">BQ5605_C050g12510 protein</fullName>
    </submittedName>
</protein>
<dbReference type="EMBL" id="FQNC01000097">
    <property type="protein sequence ID" value="SGZ29813.1"/>
    <property type="molecule type" value="Genomic_DNA"/>
</dbReference>
<gene>
    <name evidence="2" type="primary">BQ5605_C050g12510</name>
    <name evidence="2" type="ORF">BQ5605_C050G12510</name>
</gene>